<gene>
    <name evidence="2" type="ORF">HF086_012196</name>
</gene>
<proteinExistence type="predicted"/>
<evidence type="ECO:0000256" key="1">
    <source>
        <dbReference type="SAM" id="MobiDB-lite"/>
    </source>
</evidence>
<dbReference type="EMBL" id="JACEFF010000590">
    <property type="protein sequence ID" value="KAH9634782.1"/>
    <property type="molecule type" value="Genomic_DNA"/>
</dbReference>
<dbReference type="AlphaFoldDB" id="A0A922MD83"/>
<feature type="compositionally biased region" description="Acidic residues" evidence="1">
    <location>
        <begin position="17"/>
        <end position="31"/>
    </location>
</feature>
<evidence type="ECO:0000313" key="2">
    <source>
        <dbReference type="EMBL" id="KAH9634782.1"/>
    </source>
</evidence>
<feature type="region of interest" description="Disordered" evidence="1">
    <location>
        <begin position="13"/>
        <end position="69"/>
    </location>
</feature>
<reference evidence="2" key="1">
    <citation type="journal article" date="2021" name="G3 (Bethesda)">
        <title>Genome and transcriptome analysis of the beet armyworm Spodoptera exigua reveals targets for pest control. .</title>
        <authorList>
            <person name="Simon S."/>
            <person name="Breeschoten T."/>
            <person name="Jansen H.J."/>
            <person name="Dirks R.P."/>
            <person name="Schranz M.E."/>
            <person name="Ros V.I.D."/>
        </authorList>
    </citation>
    <scope>NUCLEOTIDE SEQUENCE</scope>
    <source>
        <strain evidence="2">TB_SE_WUR_2020</strain>
    </source>
</reference>
<accession>A0A922MD83</accession>
<comment type="caution">
    <text evidence="2">The sequence shown here is derived from an EMBL/GenBank/DDBJ whole genome shotgun (WGS) entry which is preliminary data.</text>
</comment>
<protein>
    <submittedName>
        <fullName evidence="2">Uncharacterized protein</fullName>
    </submittedName>
</protein>
<organism evidence="2 3">
    <name type="scientific">Spodoptera exigua</name>
    <name type="common">Beet armyworm</name>
    <name type="synonym">Noctua fulgens</name>
    <dbReference type="NCBI Taxonomy" id="7107"/>
    <lineage>
        <taxon>Eukaryota</taxon>
        <taxon>Metazoa</taxon>
        <taxon>Ecdysozoa</taxon>
        <taxon>Arthropoda</taxon>
        <taxon>Hexapoda</taxon>
        <taxon>Insecta</taxon>
        <taxon>Pterygota</taxon>
        <taxon>Neoptera</taxon>
        <taxon>Endopterygota</taxon>
        <taxon>Lepidoptera</taxon>
        <taxon>Glossata</taxon>
        <taxon>Ditrysia</taxon>
        <taxon>Noctuoidea</taxon>
        <taxon>Noctuidae</taxon>
        <taxon>Amphipyrinae</taxon>
        <taxon>Spodoptera</taxon>
    </lineage>
</organism>
<sequence>MKPEDIETILRQLENGEILEDEASDNEDEIDYYSSQRDLQMEVEDEDHEGISSADPELEANSPLDNESSEMHNLGITEQSPTPSVNNYTCNPRNLVCRVKKYGHYSKRFRIQRKHCVLTRNSKFGNAISVFFLFL</sequence>
<name>A0A922MD83_SPOEX</name>
<evidence type="ECO:0000313" key="3">
    <source>
        <dbReference type="Proteomes" id="UP000814243"/>
    </source>
</evidence>
<dbReference type="Proteomes" id="UP000814243">
    <property type="component" value="Unassembled WGS sequence"/>
</dbReference>